<evidence type="ECO:0000256" key="5">
    <source>
        <dbReference type="ARBA" id="ARBA00022737"/>
    </source>
</evidence>
<dbReference type="EMBL" id="LGST01000001">
    <property type="protein sequence ID" value="KNE02847.1"/>
    <property type="molecule type" value="Genomic_DNA"/>
</dbReference>
<evidence type="ECO:0000256" key="2">
    <source>
        <dbReference type="ARBA" id="ARBA00010705"/>
    </source>
</evidence>
<dbReference type="PANTHER" id="PTHR13344">
    <property type="entry name" value="NADH-UBIQUINONE OXIDOREDUCTASE"/>
    <property type="match status" value="1"/>
</dbReference>
<comment type="similarity">
    <text evidence="2 9">Belongs to the complex I NDUFA8 subunit family.</text>
</comment>
<keyword evidence="9" id="KW-0999">Mitochondrion inner membrane</keyword>
<dbReference type="GO" id="GO:0005743">
    <property type="term" value="C:mitochondrial inner membrane"/>
    <property type="evidence" value="ECO:0007669"/>
    <property type="project" value="UniProtKB-SubCell"/>
</dbReference>
<proteinExistence type="inferred from homology"/>
<evidence type="ECO:0000256" key="6">
    <source>
        <dbReference type="ARBA" id="ARBA00022982"/>
    </source>
</evidence>
<protein>
    <recommendedName>
        <fullName evidence="9">NADH-ubiquinone oxidoreductase</fullName>
    </recommendedName>
</protein>
<dbReference type="PROSITE" id="PS51808">
    <property type="entry name" value="CHCH"/>
    <property type="match status" value="1"/>
</dbReference>
<gene>
    <name evidence="10" type="ORF">QG37_00008</name>
</gene>
<dbReference type="Proteomes" id="UP000037122">
    <property type="component" value="Unassembled WGS sequence"/>
</dbReference>
<dbReference type="VEuPathDB" id="FungiDB:B9J08_004091"/>
<dbReference type="VEuPathDB" id="FungiDB:CJI96_0002618"/>
<keyword evidence="5" id="KW-0677">Repeat</keyword>
<evidence type="ECO:0000256" key="3">
    <source>
        <dbReference type="ARBA" id="ARBA00022448"/>
    </source>
</evidence>
<evidence type="ECO:0000256" key="9">
    <source>
        <dbReference type="PIRNR" id="PIRNR017016"/>
    </source>
</evidence>
<keyword evidence="6 9" id="KW-0249">Electron transport</keyword>
<keyword evidence="3 9" id="KW-0813">Transport</keyword>
<dbReference type="AlphaFoldDB" id="A0A0L0P913"/>
<dbReference type="VEuPathDB" id="FungiDB:CJJ09_000010"/>
<keyword evidence="7 9" id="KW-0496">Mitochondrion</keyword>
<organism evidence="10 11">
    <name type="scientific">Candidozyma auris</name>
    <name type="common">Yeast</name>
    <name type="synonym">Candida auris</name>
    <dbReference type="NCBI Taxonomy" id="498019"/>
    <lineage>
        <taxon>Eukaryota</taxon>
        <taxon>Fungi</taxon>
        <taxon>Dikarya</taxon>
        <taxon>Ascomycota</taxon>
        <taxon>Saccharomycotina</taxon>
        <taxon>Pichiomycetes</taxon>
        <taxon>Metschnikowiaceae</taxon>
        <taxon>Candidozyma</taxon>
    </lineage>
</organism>
<accession>A0A0L0P913</accession>
<dbReference type="GO" id="GO:0006120">
    <property type="term" value="P:mitochondrial electron transport, NADH to ubiquinone"/>
    <property type="evidence" value="ECO:0007669"/>
    <property type="project" value="InterPro"/>
</dbReference>
<dbReference type="PIRSF" id="PIRSF017016">
    <property type="entry name" value="NDUA8"/>
    <property type="match status" value="1"/>
</dbReference>
<evidence type="ECO:0000313" key="10">
    <source>
        <dbReference type="EMBL" id="KNE02847.1"/>
    </source>
</evidence>
<comment type="subcellular location">
    <subcellularLocation>
        <location evidence="9">Mitochondrion inner membrane</location>
    </subcellularLocation>
</comment>
<evidence type="ECO:0000313" key="11">
    <source>
        <dbReference type="Proteomes" id="UP000037122"/>
    </source>
</evidence>
<dbReference type="InterPro" id="IPR016680">
    <property type="entry name" value="NDUFA8"/>
</dbReference>
<dbReference type="VEuPathDB" id="FungiDB:QG37_00008"/>
<keyword evidence="4 9" id="KW-0679">Respiratory chain</keyword>
<dbReference type="VEuPathDB" id="FungiDB:CJI97_004159"/>
<sequence>MGFGNFFYGNKKWENVDENPMPLDVPDVEEVGATSAPLLSAAFFIGARCKPYNDDFMMCKDEKNGGTVECLKEGRRVTRCAVSVLNDLNKYCFDEFKLHYECLEQENHRLNGCRASEKVFNKCVFDNLKLEKKIPGVKPEQQIHLKENPIYTGTGQDKAVTQAFLKKAQEESA</sequence>
<dbReference type="VEuPathDB" id="FungiDB:CJJ07_000842"/>
<comment type="function">
    <text evidence="1 9">Accessory subunit of the mitochondrial membrane respiratory chain NADH dehydrogenase (Complex I), that is believed not to be involved in catalysis. Complex I functions in the transfer of electrons from NADH to the respiratory chain. The immediate electron acceptor for the enzyme is believed to be ubiquinone.</text>
</comment>
<reference evidence="11" key="1">
    <citation type="journal article" date="2015" name="BMC Genomics">
        <title>Draft genome of a commonly misdiagnosed multidrug resistant pathogen Candida auris.</title>
        <authorList>
            <person name="Chatterjee S."/>
            <person name="Alampalli S.V."/>
            <person name="Nageshan R.K."/>
            <person name="Chettiar S.T."/>
            <person name="Joshi S."/>
            <person name="Tatu U.S."/>
        </authorList>
    </citation>
    <scope>NUCLEOTIDE SEQUENCE [LARGE SCALE GENOMIC DNA]</scope>
    <source>
        <strain evidence="11">6684</strain>
    </source>
</reference>
<name>A0A0L0P913_CANAR</name>
<comment type="caution">
    <text evidence="10">The sequence shown here is derived from an EMBL/GenBank/DDBJ whole genome shotgun (WGS) entry which is preliminary data.</text>
</comment>
<keyword evidence="9" id="KW-0472">Membrane</keyword>
<dbReference type="PANTHER" id="PTHR13344:SF0">
    <property type="entry name" value="NADH DEHYDROGENASE [UBIQUINONE] 1 ALPHA SUBCOMPLEX SUBUNIT 8"/>
    <property type="match status" value="1"/>
</dbReference>
<evidence type="ECO:0000256" key="4">
    <source>
        <dbReference type="ARBA" id="ARBA00022660"/>
    </source>
</evidence>
<evidence type="ECO:0000256" key="1">
    <source>
        <dbReference type="ARBA" id="ARBA00003195"/>
    </source>
</evidence>
<keyword evidence="8" id="KW-1015">Disulfide bond</keyword>
<evidence type="ECO:0000256" key="7">
    <source>
        <dbReference type="ARBA" id="ARBA00023128"/>
    </source>
</evidence>
<evidence type="ECO:0000256" key="8">
    <source>
        <dbReference type="ARBA" id="ARBA00023157"/>
    </source>
</evidence>